<keyword evidence="3" id="KW-0328">Glycosyltransferase</keyword>
<feature type="active site" description="Nucleophile" evidence="9">
    <location>
        <position position="405"/>
    </location>
</feature>
<evidence type="ECO:0000256" key="3">
    <source>
        <dbReference type="ARBA" id="ARBA00022676"/>
    </source>
</evidence>
<dbReference type="Pfam" id="PF03734">
    <property type="entry name" value="YkuD"/>
    <property type="match status" value="1"/>
</dbReference>
<feature type="active site" description="Proton donor/acceptor" evidence="9">
    <location>
        <position position="389"/>
    </location>
</feature>
<evidence type="ECO:0000313" key="13">
    <source>
        <dbReference type="EMBL" id="SHG09651.1"/>
    </source>
</evidence>
<dbReference type="GO" id="GO:0016757">
    <property type="term" value="F:glycosyltransferase activity"/>
    <property type="evidence" value="ECO:0007669"/>
    <property type="project" value="UniProtKB-KW"/>
</dbReference>
<accession>A0A1M5H0V0</accession>
<keyword evidence="13" id="KW-0449">Lipoprotein</keyword>
<dbReference type="GO" id="GO:0071555">
    <property type="term" value="P:cell wall organization"/>
    <property type="evidence" value="ECO:0007669"/>
    <property type="project" value="UniProtKB-UniRule"/>
</dbReference>
<keyword evidence="6 9" id="KW-0133">Cell shape</keyword>
<dbReference type="GO" id="GO:0071972">
    <property type="term" value="F:peptidoglycan L,D-transpeptidase activity"/>
    <property type="evidence" value="ECO:0007669"/>
    <property type="project" value="TreeGrafter"/>
</dbReference>
<gene>
    <name evidence="13" type="ORF">SAMN05444169_0511</name>
</gene>
<evidence type="ECO:0000256" key="7">
    <source>
        <dbReference type="ARBA" id="ARBA00022984"/>
    </source>
</evidence>
<feature type="compositionally biased region" description="Pro residues" evidence="10">
    <location>
        <begin position="461"/>
        <end position="472"/>
    </location>
</feature>
<organism evidence="13 14">
    <name type="scientific">Bradyrhizobium erythrophlei</name>
    <dbReference type="NCBI Taxonomy" id="1437360"/>
    <lineage>
        <taxon>Bacteria</taxon>
        <taxon>Pseudomonadati</taxon>
        <taxon>Pseudomonadota</taxon>
        <taxon>Alphaproteobacteria</taxon>
        <taxon>Hyphomicrobiales</taxon>
        <taxon>Nitrobacteraceae</taxon>
        <taxon>Bradyrhizobium</taxon>
    </lineage>
</organism>
<evidence type="ECO:0000256" key="10">
    <source>
        <dbReference type="SAM" id="MobiDB-lite"/>
    </source>
</evidence>
<dbReference type="PANTHER" id="PTHR30582:SF24">
    <property type="entry name" value="L,D-TRANSPEPTIDASE ERFK_SRFK-RELATED"/>
    <property type="match status" value="1"/>
</dbReference>
<dbReference type="InterPro" id="IPR038063">
    <property type="entry name" value="Transpep_catalytic_dom"/>
</dbReference>
<dbReference type="SUPFAM" id="SSF141523">
    <property type="entry name" value="L,D-transpeptidase catalytic domain-like"/>
    <property type="match status" value="1"/>
</dbReference>
<evidence type="ECO:0000256" key="11">
    <source>
        <dbReference type="SAM" id="Phobius"/>
    </source>
</evidence>
<evidence type="ECO:0000256" key="6">
    <source>
        <dbReference type="ARBA" id="ARBA00022960"/>
    </source>
</evidence>
<feature type="region of interest" description="Disordered" evidence="10">
    <location>
        <begin position="432"/>
        <end position="472"/>
    </location>
</feature>
<dbReference type="InterPro" id="IPR005490">
    <property type="entry name" value="LD_TPept_cat_dom"/>
</dbReference>
<keyword evidence="11" id="KW-0472">Membrane</keyword>
<dbReference type="AlphaFoldDB" id="A0A1M5H0V0"/>
<evidence type="ECO:0000313" key="14">
    <source>
        <dbReference type="Proteomes" id="UP000190675"/>
    </source>
</evidence>
<dbReference type="PANTHER" id="PTHR30582">
    <property type="entry name" value="L,D-TRANSPEPTIDASE"/>
    <property type="match status" value="1"/>
</dbReference>
<evidence type="ECO:0000256" key="8">
    <source>
        <dbReference type="ARBA" id="ARBA00023316"/>
    </source>
</evidence>
<name>A0A1M5H0V0_9BRAD</name>
<protein>
    <submittedName>
        <fullName evidence="13">Lipoprotein-anchoring transpeptidase ErfK/SrfK</fullName>
    </submittedName>
</protein>
<keyword evidence="11" id="KW-0812">Transmembrane</keyword>
<keyword evidence="11" id="KW-1133">Transmembrane helix</keyword>
<proteinExistence type="inferred from homology"/>
<sequence>MPKRARVSGFVLNAPLSSAICPLTVRCLLGDYTTAMMSKRILTICAALMAGAAGTSLALAQGYPVSPPGPVYTTAPQPYPPGGYPADYRRGPGAPDFDSLEDDEAPNALPPPGPILSPDDPRYAHPENARPIYTDRGAPAGPVMSPDDPRYGRPTGAPPVYSDRAVPTGPVMSPDDPRYGRPAGAPPVYSDRAVPTGPVMSPDDPRYGRPNGPPAVIYSDRAPGAGNPNDDRGLRPPEVIAAPAPNSVTGSVQPAPIGADGKPMVLSALPPDEQPEAGPAELAPKLRRQEVTFATKEPAGTLIVDTPNTYLYYVLGGGRAIRYGVRVGRDGFTWTGVQKITRKAEWPDWHPPPEMIDRQPYLPRFMAGGPGNPLGARAMYLGNTVYRIHGTNQPSTIGKFVSSGCIGMLNEDVSDLFDRVKVGTRVVVLPGGAPPASTTTASAAPIPGPNAGPVGGTQPTVVPPLPAPVTVR</sequence>
<keyword evidence="5" id="KW-0378">Hydrolase</keyword>
<dbReference type="Proteomes" id="UP000190675">
    <property type="component" value="Chromosome I"/>
</dbReference>
<evidence type="ECO:0000256" key="4">
    <source>
        <dbReference type="ARBA" id="ARBA00022679"/>
    </source>
</evidence>
<evidence type="ECO:0000259" key="12">
    <source>
        <dbReference type="PROSITE" id="PS52029"/>
    </source>
</evidence>
<dbReference type="Gene3D" id="2.40.440.10">
    <property type="entry name" value="L,D-transpeptidase catalytic domain-like"/>
    <property type="match status" value="1"/>
</dbReference>
<keyword evidence="7 9" id="KW-0573">Peptidoglycan synthesis</keyword>
<dbReference type="PROSITE" id="PS52029">
    <property type="entry name" value="LD_TPASE"/>
    <property type="match status" value="1"/>
</dbReference>
<dbReference type="GO" id="GO:0018104">
    <property type="term" value="P:peptidoglycan-protein cross-linking"/>
    <property type="evidence" value="ECO:0007669"/>
    <property type="project" value="TreeGrafter"/>
</dbReference>
<evidence type="ECO:0000256" key="2">
    <source>
        <dbReference type="ARBA" id="ARBA00005992"/>
    </source>
</evidence>
<evidence type="ECO:0000256" key="1">
    <source>
        <dbReference type="ARBA" id="ARBA00004752"/>
    </source>
</evidence>
<dbReference type="UniPathway" id="UPA00219"/>
<dbReference type="InterPro" id="IPR050979">
    <property type="entry name" value="LD-transpeptidase"/>
</dbReference>
<dbReference type="CDD" id="cd16913">
    <property type="entry name" value="YkuD_like"/>
    <property type="match status" value="1"/>
</dbReference>
<dbReference type="GO" id="GO:0005576">
    <property type="term" value="C:extracellular region"/>
    <property type="evidence" value="ECO:0007669"/>
    <property type="project" value="TreeGrafter"/>
</dbReference>
<keyword evidence="4" id="KW-0808">Transferase</keyword>
<reference evidence="13 14" key="1">
    <citation type="submission" date="2016-11" db="EMBL/GenBank/DDBJ databases">
        <authorList>
            <person name="Jaros S."/>
            <person name="Januszkiewicz K."/>
            <person name="Wedrychowicz H."/>
        </authorList>
    </citation>
    <scope>NUCLEOTIDE SEQUENCE [LARGE SCALE GENOMIC DNA]</scope>
    <source>
        <strain evidence="13 14">GAS242</strain>
    </source>
</reference>
<feature type="region of interest" description="Disordered" evidence="10">
    <location>
        <begin position="71"/>
        <end position="212"/>
    </location>
</feature>
<evidence type="ECO:0000256" key="9">
    <source>
        <dbReference type="PROSITE-ProRule" id="PRU01373"/>
    </source>
</evidence>
<comment type="similarity">
    <text evidence="2">Belongs to the YkuD family.</text>
</comment>
<dbReference type="GO" id="GO:0008360">
    <property type="term" value="P:regulation of cell shape"/>
    <property type="evidence" value="ECO:0007669"/>
    <property type="project" value="UniProtKB-UniRule"/>
</dbReference>
<feature type="compositionally biased region" description="Low complexity" evidence="10">
    <location>
        <begin position="432"/>
        <end position="445"/>
    </location>
</feature>
<feature type="compositionally biased region" description="Basic and acidic residues" evidence="10">
    <location>
        <begin position="119"/>
        <end position="128"/>
    </location>
</feature>
<keyword evidence="8 9" id="KW-0961">Cell wall biogenesis/degradation</keyword>
<feature type="domain" description="L,D-TPase catalytic" evidence="12">
    <location>
        <begin position="300"/>
        <end position="429"/>
    </location>
</feature>
<feature type="transmembrane region" description="Helical" evidence="11">
    <location>
        <begin position="41"/>
        <end position="60"/>
    </location>
</feature>
<dbReference type="EMBL" id="LT670818">
    <property type="protein sequence ID" value="SHG09651.1"/>
    <property type="molecule type" value="Genomic_DNA"/>
</dbReference>
<evidence type="ECO:0000256" key="5">
    <source>
        <dbReference type="ARBA" id="ARBA00022801"/>
    </source>
</evidence>
<dbReference type="FunFam" id="2.40.440.10:FF:000002">
    <property type="entry name" value="L,D-transpeptidase ErfK/SrfK"/>
    <property type="match status" value="1"/>
</dbReference>
<comment type="pathway">
    <text evidence="1 9">Cell wall biogenesis; peptidoglycan biosynthesis.</text>
</comment>